<feature type="transmembrane region" description="Helical" evidence="1">
    <location>
        <begin position="342"/>
        <end position="363"/>
    </location>
</feature>
<organism evidence="3 4">
    <name type="scientific">Pseudidiomarina aquimaris</name>
    <dbReference type="NCBI Taxonomy" id="641841"/>
    <lineage>
        <taxon>Bacteria</taxon>
        <taxon>Pseudomonadati</taxon>
        <taxon>Pseudomonadota</taxon>
        <taxon>Gammaproteobacteria</taxon>
        <taxon>Alteromonadales</taxon>
        <taxon>Idiomarinaceae</taxon>
        <taxon>Pseudidiomarina</taxon>
    </lineage>
</organism>
<feature type="transmembrane region" description="Helical" evidence="1">
    <location>
        <begin position="264"/>
        <end position="284"/>
    </location>
</feature>
<evidence type="ECO:0000313" key="3">
    <source>
        <dbReference type="EMBL" id="RUO50593.1"/>
    </source>
</evidence>
<evidence type="ECO:0000313" key="4">
    <source>
        <dbReference type="Proteomes" id="UP000286678"/>
    </source>
</evidence>
<comment type="caution">
    <text evidence="3">The sequence shown here is derived from an EMBL/GenBank/DDBJ whole genome shotgun (WGS) entry which is preliminary data.</text>
</comment>
<dbReference type="RefSeq" id="WP_126832086.1">
    <property type="nucleotide sequence ID" value="NZ_PIPT01000001.1"/>
</dbReference>
<gene>
    <name evidence="3" type="ORF">CWE21_00365</name>
</gene>
<feature type="transmembrane region" description="Helical" evidence="1">
    <location>
        <begin position="369"/>
        <end position="388"/>
    </location>
</feature>
<dbReference type="InterPro" id="IPR052529">
    <property type="entry name" value="Bact_Transport_Assoc"/>
</dbReference>
<feature type="transmembrane region" description="Helical" evidence="1">
    <location>
        <begin position="222"/>
        <end position="243"/>
    </location>
</feature>
<dbReference type="AlphaFoldDB" id="A0A432XPK6"/>
<keyword evidence="1" id="KW-1133">Transmembrane helix</keyword>
<name>A0A432XPK6_9GAMM</name>
<proteinExistence type="predicted"/>
<feature type="transmembrane region" description="Helical" evidence="1">
    <location>
        <begin position="124"/>
        <end position="140"/>
    </location>
</feature>
<feature type="transmembrane region" description="Helical" evidence="1">
    <location>
        <begin position="152"/>
        <end position="172"/>
    </location>
</feature>
<dbReference type="Pfam" id="PF04235">
    <property type="entry name" value="DUF418"/>
    <property type="match status" value="1"/>
</dbReference>
<feature type="domain" description="DUF418" evidence="2">
    <location>
        <begin position="245"/>
        <end position="411"/>
    </location>
</feature>
<dbReference type="Proteomes" id="UP000286678">
    <property type="component" value="Unassembled WGS sequence"/>
</dbReference>
<dbReference type="InterPro" id="IPR007349">
    <property type="entry name" value="DUF418"/>
</dbReference>
<keyword evidence="1" id="KW-0472">Membrane</keyword>
<dbReference type="PANTHER" id="PTHR30590:SF2">
    <property type="entry name" value="INNER MEMBRANE PROTEIN"/>
    <property type="match status" value="1"/>
</dbReference>
<feature type="transmembrane region" description="Helical" evidence="1">
    <location>
        <begin position="101"/>
        <end position="118"/>
    </location>
</feature>
<evidence type="ECO:0000256" key="1">
    <source>
        <dbReference type="SAM" id="Phobius"/>
    </source>
</evidence>
<protein>
    <recommendedName>
        <fullName evidence="2">DUF418 domain-containing protein</fullName>
    </recommendedName>
</protein>
<keyword evidence="4" id="KW-1185">Reference proteome</keyword>
<sequence>MTTTTTPIAQRERIQMLDVIRGFALLGILLMNIEYFQRPMTAMLFGLDQSLTGIDKAVGWTVFTFVQGKFYTMFSLLFGIGFVIFCDRAIGKEHPRPRLLFVRRAIILALFGWVHIYFFWGGDILLTYAICALFLVLFINKSASSLWKWGVGIYLLPILAVWLGGIGLHFALQDPAAADEILSDMTATQTAIKDFIVQANSVYAEGSWSQIIAVRVEELSKMYGTGGMFFFLPTLLGIFLIGASFARSGVFTSFDKRPTAYKHLLRWGLIFGLPAALYTGFYNTNPNMLLPTPESALGFTIAAVASLGLCFAYMSLIALALRGAERAKREHWLRHLAPAGRMALTNYLTHSIVFTTLFYGYGFGMYGEISRSTATALAIGLWLLQLPLSRWWLERYRFGPCEWLWRTLTYGERQPFKR</sequence>
<keyword evidence="1" id="KW-0812">Transmembrane</keyword>
<feature type="transmembrane region" description="Helical" evidence="1">
    <location>
        <begin position="296"/>
        <end position="321"/>
    </location>
</feature>
<dbReference type="EMBL" id="PIPT01000001">
    <property type="protein sequence ID" value="RUO50593.1"/>
    <property type="molecule type" value="Genomic_DNA"/>
</dbReference>
<accession>A0A432XPK6</accession>
<feature type="transmembrane region" description="Helical" evidence="1">
    <location>
        <begin position="19"/>
        <end position="37"/>
    </location>
</feature>
<reference evidence="4" key="1">
    <citation type="journal article" date="2018" name="Front. Microbiol.">
        <title>Genome-Based Analysis Reveals the Taxonomy and Diversity of the Family Idiomarinaceae.</title>
        <authorList>
            <person name="Liu Y."/>
            <person name="Lai Q."/>
            <person name="Shao Z."/>
        </authorList>
    </citation>
    <scope>NUCLEOTIDE SEQUENCE [LARGE SCALE GENOMIC DNA]</scope>
    <source>
        <strain evidence="4">SW15</strain>
    </source>
</reference>
<evidence type="ECO:0000259" key="2">
    <source>
        <dbReference type="Pfam" id="PF04235"/>
    </source>
</evidence>
<feature type="transmembrane region" description="Helical" evidence="1">
    <location>
        <begin position="70"/>
        <end position="89"/>
    </location>
</feature>
<dbReference type="PANTHER" id="PTHR30590">
    <property type="entry name" value="INNER MEMBRANE PROTEIN"/>
    <property type="match status" value="1"/>
</dbReference>
<dbReference type="OrthoDB" id="9807744at2"/>